<dbReference type="InterPro" id="IPR011989">
    <property type="entry name" value="ARM-like"/>
</dbReference>
<feature type="repeat" description="Pumilio" evidence="2">
    <location>
        <begin position="646"/>
        <end position="681"/>
    </location>
</feature>
<evidence type="ECO:0000313" key="6">
    <source>
        <dbReference type="EMBL" id="QSL66194.1"/>
    </source>
</evidence>
<dbReference type="EMBL" id="CP054541">
    <property type="protein sequence ID" value="QSL66194.1"/>
    <property type="molecule type" value="Genomic_DNA"/>
</dbReference>
<reference evidence="6" key="1">
    <citation type="submission" date="2020-06" db="EMBL/GenBank/DDBJ databases">
        <title>Genomes of multiple members of Pneumocystis genus reveal paths to human pathogen Pneumocystis jirovecii.</title>
        <authorList>
            <person name="Cisse O.H."/>
            <person name="Ma L."/>
            <person name="Dekker J."/>
            <person name="Khil P."/>
            <person name="Jo J."/>
            <person name="Brenchley J."/>
            <person name="Blair R."/>
            <person name="Pahar B."/>
            <person name="Chabe M."/>
            <person name="Van Rompay K.A."/>
            <person name="Keesler R."/>
            <person name="Sukura A."/>
            <person name="Hirsch V."/>
            <person name="Kutty G."/>
            <person name="Liu Y."/>
            <person name="Peng L."/>
            <person name="Chen J."/>
            <person name="Song J."/>
            <person name="Weissenbacher-Lang C."/>
            <person name="Xu J."/>
            <person name="Upham N.S."/>
            <person name="Stajich J.E."/>
            <person name="Cuomo C.A."/>
            <person name="Cushion M.T."/>
            <person name="Kovacs J.A."/>
        </authorList>
    </citation>
    <scope>NUCLEOTIDE SEQUENCE</scope>
    <source>
        <strain evidence="6">2A</strain>
    </source>
</reference>
<keyword evidence="1" id="KW-0677">Repeat</keyword>
<feature type="repeat" description="Pumilio" evidence="2">
    <location>
        <begin position="790"/>
        <end position="825"/>
    </location>
</feature>
<dbReference type="PROSITE" id="PS50302">
    <property type="entry name" value="PUM"/>
    <property type="match status" value="8"/>
</dbReference>
<evidence type="ECO:0000256" key="4">
    <source>
        <dbReference type="SAM" id="MobiDB-lite"/>
    </source>
</evidence>
<dbReference type="SUPFAM" id="SSF48371">
    <property type="entry name" value="ARM repeat"/>
    <property type="match status" value="1"/>
</dbReference>
<dbReference type="CDD" id="cd07920">
    <property type="entry name" value="Pumilio"/>
    <property type="match status" value="1"/>
</dbReference>
<dbReference type="Gene3D" id="1.25.10.10">
    <property type="entry name" value="Leucine-rich Repeat Variant"/>
    <property type="match status" value="1"/>
</dbReference>
<keyword evidence="7" id="KW-1185">Reference proteome</keyword>
<gene>
    <name evidence="6" type="ORF">MERGE_000569</name>
</gene>
<dbReference type="AlphaFoldDB" id="A0A899G0X0"/>
<keyword evidence="3" id="KW-0175">Coiled coil</keyword>
<feature type="repeat" description="Pumilio" evidence="2">
    <location>
        <begin position="754"/>
        <end position="789"/>
    </location>
</feature>
<dbReference type="FunFam" id="1.25.10.10:FF:000237">
    <property type="entry name" value="Pumilio homolog 9"/>
    <property type="match status" value="1"/>
</dbReference>
<feature type="repeat" description="Pumilio" evidence="2">
    <location>
        <begin position="573"/>
        <end position="608"/>
    </location>
</feature>
<dbReference type="SMART" id="SM00025">
    <property type="entry name" value="Pumilio"/>
    <property type="match status" value="8"/>
</dbReference>
<organism evidence="6 7">
    <name type="scientific">Pneumocystis wakefieldiae</name>
    <dbReference type="NCBI Taxonomy" id="38082"/>
    <lineage>
        <taxon>Eukaryota</taxon>
        <taxon>Fungi</taxon>
        <taxon>Dikarya</taxon>
        <taxon>Ascomycota</taxon>
        <taxon>Taphrinomycotina</taxon>
        <taxon>Pneumocystomycetes</taxon>
        <taxon>Pneumocystaceae</taxon>
        <taxon>Pneumocystis</taxon>
    </lineage>
</organism>
<evidence type="ECO:0000259" key="5">
    <source>
        <dbReference type="PROSITE" id="PS50303"/>
    </source>
</evidence>
<feature type="repeat" description="Pumilio" evidence="2">
    <location>
        <begin position="718"/>
        <end position="753"/>
    </location>
</feature>
<dbReference type="GO" id="GO:0005737">
    <property type="term" value="C:cytoplasm"/>
    <property type="evidence" value="ECO:0007669"/>
    <property type="project" value="TreeGrafter"/>
</dbReference>
<feature type="coiled-coil region" evidence="3">
    <location>
        <begin position="101"/>
        <end position="139"/>
    </location>
</feature>
<dbReference type="InterPro" id="IPR033712">
    <property type="entry name" value="Pumilio_RNA-bd"/>
</dbReference>
<feature type="repeat" description="Pumilio" evidence="2">
    <location>
        <begin position="537"/>
        <end position="572"/>
    </location>
</feature>
<dbReference type="InterPro" id="IPR016024">
    <property type="entry name" value="ARM-type_fold"/>
</dbReference>
<name>A0A899G0X0_9ASCO</name>
<proteinExistence type="predicted"/>
<evidence type="ECO:0000313" key="7">
    <source>
        <dbReference type="Proteomes" id="UP000663699"/>
    </source>
</evidence>
<dbReference type="InterPro" id="IPR033133">
    <property type="entry name" value="PUM-HD"/>
</dbReference>
<dbReference type="PANTHER" id="PTHR12537:SF13">
    <property type="entry name" value="PUMILIO HOMOLOGY DOMAIN FAMILY MEMBER 4"/>
    <property type="match status" value="1"/>
</dbReference>
<accession>A0A899G0X0</accession>
<sequence length="906" mass="102868">MSISSGSPDNEFAKNTIENSNDTKKKSELSFLNAYIPTKHLSVSSPFKHDISVSSFNIADQENIYKNHNLSDPSKGRNEGADNYIRKDYAPELSLSSINRIHALEMKRQQYELQRIEHRRRFEKEMKLLELRQKRDEQALLGYDDDTIGSISANSAPNTPPNLQIPSDTRMYFTSVPRITSPLQFYEKFHNGGQLATPPSDDNSRSSQFSESHKELGESEVLMKNLAINSYNSNNKNLSVLQGNDENYSLFHDNFSNNRHLYLHQTSTFENDIKNKEKTSPFVKKYLEMDTTNDNFPILVKRNNFPEMFTSSNTTLDLINSTHQDSHEKFIKCESQNIQKDANLVYSSSEANCGHPSFSLKDESLMSPEFHSIKEKNSSNQNLQSSMNINYTSFTSKNQPSLSTFNTSVAFNYLKPKSENHSESHKKSKSNPNNVSQSQYSIGFLLPNAKSPLNVPILPSTVSSLHSSNIYGRYGVMNIPSSYQSATYGSYPLYSENNQSSTETSQTSFTHTNNKGTNHKKNENSDGNKFTGAALETFVGEIYSLCKDQHGCRYLQKKLEERDPRRTSMIFMETYPHAVELMTDPFGNYLCQKLLEHCNDEERTTIVRSVAYDLIPISLNMHGTRAVQKMIEYLSTPEQIQIIIDALNSNVVTLIKDLNGNHVIQKCLNKLSTDDMQFIFDAICSNCVEVATHRHGCCVLQRCIDHASDSQKIQIAKEITKHALNLVQDPFGNYVVQYILDLGDARFSEPLIHRFIGNVCLLSVQKFSSNVIEKCIRMAESPTRNLLIQELPRKIASLIRDSYANYVIQTSLDYADSAQRKQLEDCILPLLPSIRSTAVGRKIAMRIEKNNNPCGNDVTRTLNNSSQENSNSNHTNGLISTSKNMHMHFLTLNHCSNYHNQEYSLM</sequence>
<dbReference type="CDD" id="cd21372">
    <property type="entry name" value="cwf21_CWC21-like"/>
    <property type="match status" value="1"/>
</dbReference>
<feature type="repeat" description="Pumilio" evidence="2">
    <location>
        <begin position="682"/>
        <end position="717"/>
    </location>
</feature>
<dbReference type="PROSITE" id="PS50303">
    <property type="entry name" value="PUM_HD"/>
    <property type="match status" value="1"/>
</dbReference>
<feature type="compositionally biased region" description="Low complexity" evidence="4">
    <location>
        <begin position="496"/>
        <end position="516"/>
    </location>
</feature>
<evidence type="ECO:0000256" key="2">
    <source>
        <dbReference type="PROSITE-ProRule" id="PRU00317"/>
    </source>
</evidence>
<feature type="region of interest" description="Disordered" evidence="4">
    <location>
        <begin position="417"/>
        <end position="436"/>
    </location>
</feature>
<dbReference type="OrthoDB" id="668540at2759"/>
<dbReference type="GO" id="GO:0010608">
    <property type="term" value="P:post-transcriptional regulation of gene expression"/>
    <property type="evidence" value="ECO:0007669"/>
    <property type="project" value="TreeGrafter"/>
</dbReference>
<protein>
    <recommendedName>
        <fullName evidence="5">PUM-HD domain-containing protein</fullName>
    </recommendedName>
</protein>
<feature type="domain" description="PUM-HD" evidence="5">
    <location>
        <begin position="514"/>
        <end position="851"/>
    </location>
</feature>
<evidence type="ECO:0000256" key="1">
    <source>
        <dbReference type="ARBA" id="ARBA00022737"/>
    </source>
</evidence>
<dbReference type="Proteomes" id="UP000663699">
    <property type="component" value="Chromosome 10"/>
</dbReference>
<dbReference type="InterPro" id="IPR001313">
    <property type="entry name" value="Pumilio_RNA-bd_rpt"/>
</dbReference>
<feature type="repeat" description="Pumilio" evidence="2">
    <location>
        <begin position="609"/>
        <end position="645"/>
    </location>
</feature>
<feature type="region of interest" description="Disordered" evidence="4">
    <location>
        <begin position="190"/>
        <end position="217"/>
    </location>
</feature>
<evidence type="ECO:0000256" key="3">
    <source>
        <dbReference type="SAM" id="Coils"/>
    </source>
</evidence>
<dbReference type="PANTHER" id="PTHR12537">
    <property type="entry name" value="RNA BINDING PROTEIN PUMILIO-RELATED"/>
    <property type="match status" value="1"/>
</dbReference>
<feature type="compositionally biased region" description="Low complexity" evidence="4">
    <location>
        <begin position="863"/>
        <end position="876"/>
    </location>
</feature>
<feature type="region of interest" description="Disordered" evidence="4">
    <location>
        <begin position="854"/>
        <end position="879"/>
    </location>
</feature>
<dbReference type="Pfam" id="PF00806">
    <property type="entry name" value="PUF"/>
    <property type="match status" value="8"/>
</dbReference>
<feature type="region of interest" description="Disordered" evidence="4">
    <location>
        <begin position="496"/>
        <end position="528"/>
    </location>
</feature>
<dbReference type="GO" id="GO:0003729">
    <property type="term" value="F:mRNA binding"/>
    <property type="evidence" value="ECO:0007669"/>
    <property type="project" value="TreeGrafter"/>
</dbReference>